<dbReference type="EMBL" id="JACOGI010000001">
    <property type="protein sequence ID" value="MBC3515496.1"/>
    <property type="molecule type" value="Genomic_DNA"/>
</dbReference>
<keyword evidence="2" id="KW-1185">Reference proteome</keyword>
<evidence type="ECO:0000313" key="2">
    <source>
        <dbReference type="Proteomes" id="UP000597668"/>
    </source>
</evidence>
<proteinExistence type="predicted"/>
<evidence type="ECO:0000313" key="1">
    <source>
        <dbReference type="EMBL" id="MBC3515496.1"/>
    </source>
</evidence>
<dbReference type="Proteomes" id="UP000597668">
    <property type="component" value="Unassembled WGS sequence"/>
</dbReference>
<dbReference type="AlphaFoldDB" id="A0A8J6IP22"/>
<comment type="caution">
    <text evidence="1">The sequence shown here is derived from an EMBL/GenBank/DDBJ whole genome shotgun (WGS) entry which is preliminary data.</text>
</comment>
<sequence>MKTGDIQQTLIQNLRDAGCEPALIRCFLQCRERGETEYLLQLLDRHRRELLDVLHREQRRIDCLDYLVYQIKKEGRPPR</sequence>
<organism evidence="1 2">
    <name type="scientific">Neobittarella massiliensis</name>
    <name type="common">ex Bilen et al. 2018</name>
    <dbReference type="NCBI Taxonomy" id="2041842"/>
    <lineage>
        <taxon>Bacteria</taxon>
        <taxon>Bacillati</taxon>
        <taxon>Bacillota</taxon>
        <taxon>Clostridia</taxon>
        <taxon>Eubacteriales</taxon>
        <taxon>Oscillospiraceae</taxon>
        <taxon>Neobittarella (ex Bilen et al. 2018)</taxon>
    </lineage>
</organism>
<protein>
    <submittedName>
        <fullName evidence="1">Uncharacterized protein</fullName>
    </submittedName>
</protein>
<gene>
    <name evidence="1" type="ORF">H8K20_03665</name>
</gene>
<reference evidence="1" key="1">
    <citation type="submission" date="2020-08" db="EMBL/GenBank/DDBJ databases">
        <authorList>
            <person name="Liu C."/>
            <person name="Sun Q."/>
        </authorList>
    </citation>
    <scope>NUCLEOTIDE SEQUENCE</scope>
    <source>
        <strain evidence="1">NSJ-65</strain>
    </source>
</reference>
<accession>A0A8J6IP22</accession>
<name>A0A8J6IP22_9FIRM</name>